<evidence type="ECO:0000259" key="1">
    <source>
        <dbReference type="Pfam" id="PF06725"/>
    </source>
</evidence>
<keyword evidence="3" id="KW-1185">Reference proteome</keyword>
<dbReference type="InterPro" id="IPR010611">
    <property type="entry name" value="3D_dom"/>
</dbReference>
<proteinExistence type="predicted"/>
<dbReference type="GO" id="GO:0019867">
    <property type="term" value="C:outer membrane"/>
    <property type="evidence" value="ECO:0007669"/>
    <property type="project" value="InterPro"/>
</dbReference>
<dbReference type="GO" id="GO:0004553">
    <property type="term" value="F:hydrolase activity, hydrolyzing O-glycosyl compounds"/>
    <property type="evidence" value="ECO:0007669"/>
    <property type="project" value="InterPro"/>
</dbReference>
<dbReference type="OrthoDB" id="10733at2157"/>
<dbReference type="Gene3D" id="2.40.40.10">
    <property type="entry name" value="RlpA-like domain"/>
    <property type="match status" value="1"/>
</dbReference>
<dbReference type="KEGG" id="nin:NADRNF5_1337"/>
<dbReference type="Pfam" id="PF06725">
    <property type="entry name" value="3D"/>
    <property type="match status" value="1"/>
</dbReference>
<evidence type="ECO:0000313" key="2">
    <source>
        <dbReference type="EMBL" id="AJW71023.1"/>
    </source>
</evidence>
<dbReference type="EMBL" id="CP011070">
    <property type="protein sequence ID" value="AJW71023.1"/>
    <property type="molecule type" value="Genomic_DNA"/>
</dbReference>
<dbReference type="Proteomes" id="UP000032408">
    <property type="component" value="Chromosome"/>
</dbReference>
<name>A0A0D5C391_9ARCH</name>
<evidence type="ECO:0000313" key="3">
    <source>
        <dbReference type="Proteomes" id="UP000032408"/>
    </source>
</evidence>
<dbReference type="STRING" id="1580092.NADRNF5_1337"/>
<feature type="domain" description="3D" evidence="1">
    <location>
        <begin position="171"/>
        <end position="226"/>
    </location>
</feature>
<reference evidence="2 3" key="2">
    <citation type="journal article" date="2016" name="ISME J.">
        <title>Physiological and genomic characterization of two novel marine thaumarchaeal strains indicates niche differentiation.</title>
        <authorList>
            <person name="Bayer B."/>
            <person name="Vojvoda J."/>
            <person name="Offre P."/>
            <person name="Alves R.J."/>
            <person name="Elisabeth N.H."/>
            <person name="Garcia J.A."/>
            <person name="Volland J.M."/>
            <person name="Srivastava A."/>
            <person name="Schleper C."/>
            <person name="Herndl G.J."/>
        </authorList>
    </citation>
    <scope>NUCLEOTIDE SEQUENCE [LARGE SCALE GENOMIC DNA]</scope>
    <source>
        <strain evidence="2 3">NF5</strain>
    </source>
</reference>
<dbReference type="HOGENOM" id="CLU_1145177_0_0_2"/>
<accession>A0A0D5C391</accession>
<protein>
    <recommendedName>
        <fullName evidence="1">3D domain-containing protein</fullName>
    </recommendedName>
</protein>
<organism evidence="2 3">
    <name type="scientific">Nitrosopumilus adriaticus</name>
    <dbReference type="NCBI Taxonomy" id="1580092"/>
    <lineage>
        <taxon>Archaea</taxon>
        <taxon>Nitrososphaerota</taxon>
        <taxon>Nitrososphaeria</taxon>
        <taxon>Nitrosopumilales</taxon>
        <taxon>Nitrosopumilaceae</taxon>
        <taxon>Nitrosopumilus</taxon>
    </lineage>
</organism>
<reference evidence="3" key="1">
    <citation type="submission" date="2015-03" db="EMBL/GenBank/DDBJ databases">
        <title>Characterization of two novel Thaumarchaeota isolated from the Northern Adriatic Sea.</title>
        <authorList>
            <person name="Bayer B."/>
            <person name="Vojvoda J."/>
            <person name="Offre P."/>
            <person name="Srivastava A."/>
            <person name="Elisabeth N."/>
            <person name="Garcia J.A.L."/>
            <person name="Schleper C."/>
            <person name="Herndl G.J."/>
        </authorList>
    </citation>
    <scope>NUCLEOTIDE SEQUENCE [LARGE SCALE GENOMIC DNA]</scope>
    <source>
        <strain evidence="3">NF5</strain>
    </source>
</reference>
<dbReference type="RefSeq" id="WP_052661895.1">
    <property type="nucleotide sequence ID" value="NZ_CP011070.1"/>
</dbReference>
<dbReference type="AlphaFoldDB" id="A0A0D5C391"/>
<dbReference type="InterPro" id="IPR036908">
    <property type="entry name" value="RlpA-like_sf"/>
</dbReference>
<dbReference type="SUPFAM" id="SSF50685">
    <property type="entry name" value="Barwin-like endoglucanases"/>
    <property type="match status" value="1"/>
</dbReference>
<sequence length="242" mass="27862">MKLEIIIALILIGTFGISESFAKESKIPNWVLQVYGFWIEDKISDVELVNAVKFLNENNILPLALQKEYDYKSNFLLTVLYEDFAYKENSCDDGWYVTGYFIPVESDYSSHIFEIKIDDHLFEYDYDFVNSVKMEGWGRTNDGDYLGWYSNEFHLNKIPLDNFGNSLKVGTIAIDPSLYELGSKIFISTLLEPWDEVIFTANDVGESVKNKHIDVFTGEGSQAEEETYRITGYNNVACFIDE</sequence>
<dbReference type="GeneID" id="25407599"/>
<dbReference type="GO" id="GO:0009254">
    <property type="term" value="P:peptidoglycan turnover"/>
    <property type="evidence" value="ECO:0007669"/>
    <property type="project" value="InterPro"/>
</dbReference>
<gene>
    <name evidence="2" type="ORF">NADRNF5_1337</name>
</gene>